<evidence type="ECO:0000256" key="5">
    <source>
        <dbReference type="ARBA" id="ARBA00023136"/>
    </source>
</evidence>
<dbReference type="GO" id="GO:0012505">
    <property type="term" value="C:endomembrane system"/>
    <property type="evidence" value="ECO:0007669"/>
    <property type="project" value="UniProtKB-SubCell"/>
</dbReference>
<dbReference type="Pfam" id="PF10277">
    <property type="entry name" value="Frag1"/>
    <property type="match status" value="1"/>
</dbReference>
<keyword evidence="3" id="KW-0812">Transmembrane</keyword>
<dbReference type="InterPro" id="IPR019402">
    <property type="entry name" value="CWH43_N"/>
</dbReference>
<protein>
    <recommendedName>
        <fullName evidence="6">CWH43-like N-terminal domain-containing protein</fullName>
    </recommendedName>
</protein>
<evidence type="ECO:0000256" key="4">
    <source>
        <dbReference type="ARBA" id="ARBA00022989"/>
    </source>
</evidence>
<evidence type="ECO:0000259" key="6">
    <source>
        <dbReference type="Pfam" id="PF10277"/>
    </source>
</evidence>
<comment type="caution">
    <text evidence="7">The sequence shown here is derived from an EMBL/GenBank/DDBJ whole genome shotgun (WGS) entry which is preliminary data.</text>
</comment>
<keyword evidence="5" id="KW-0472">Membrane</keyword>
<evidence type="ECO:0000256" key="2">
    <source>
        <dbReference type="ARBA" id="ARBA00006565"/>
    </source>
</evidence>
<keyword evidence="8" id="KW-1185">Reference proteome</keyword>
<dbReference type="EMBL" id="CACRXK020001708">
    <property type="protein sequence ID" value="CAB3990688.1"/>
    <property type="molecule type" value="Genomic_DNA"/>
</dbReference>
<feature type="domain" description="CWH43-like N-terminal" evidence="6">
    <location>
        <begin position="12"/>
        <end position="241"/>
    </location>
</feature>
<organism evidence="7 8">
    <name type="scientific">Paramuricea clavata</name>
    <name type="common">Red gorgonian</name>
    <name type="synonym">Violescent sea-whip</name>
    <dbReference type="NCBI Taxonomy" id="317549"/>
    <lineage>
        <taxon>Eukaryota</taxon>
        <taxon>Metazoa</taxon>
        <taxon>Cnidaria</taxon>
        <taxon>Anthozoa</taxon>
        <taxon>Octocorallia</taxon>
        <taxon>Malacalcyonacea</taxon>
        <taxon>Plexauridae</taxon>
        <taxon>Paramuricea</taxon>
    </lineage>
</organism>
<dbReference type="AlphaFoldDB" id="A0A6S7GFC1"/>
<dbReference type="OrthoDB" id="191706at2759"/>
<evidence type="ECO:0000256" key="1">
    <source>
        <dbReference type="ARBA" id="ARBA00004127"/>
    </source>
</evidence>
<evidence type="ECO:0000313" key="8">
    <source>
        <dbReference type="Proteomes" id="UP001152795"/>
    </source>
</evidence>
<dbReference type="InterPro" id="IPR050911">
    <property type="entry name" value="DRAM/TMEM150_Autophagy_Mod"/>
</dbReference>
<sequence>MYKAMDLSPGLGFIPLVWAIVTIIGVLFCYFYSVIVGDVYPLVPSISNTGTKRPEGDIFAETMNVSSFVCLVIMYIRYYQVRYRVRSSYENAERVNLVSLIVGVATVFGITLVANFPSSEETTTSTVHDIGAVLTFIAALCYCATQTFTTWKLYCFNIDDRLSWIYRLTITCIMMTAGSLFLLFSLFAYEEFEDSHPTHTILQWDQKDGGYNLHVFSNVSEWIGVTCFLLFLVSYFNEFQEINIVTNCIPKSSNCIESVELEKLQESS</sequence>
<dbReference type="PANTHER" id="PTHR21324:SF2">
    <property type="entry name" value="EG:22E5.9 PROTEIN"/>
    <property type="match status" value="1"/>
</dbReference>
<evidence type="ECO:0000256" key="3">
    <source>
        <dbReference type="ARBA" id="ARBA00022692"/>
    </source>
</evidence>
<name>A0A6S7GFC1_PARCT</name>
<keyword evidence="4" id="KW-1133">Transmembrane helix</keyword>
<dbReference type="PANTHER" id="PTHR21324">
    <property type="entry name" value="FASTING-INDUCIBLE INTEGRAL MEMBRANE PROTEIN TM6P1-RELATED"/>
    <property type="match status" value="1"/>
</dbReference>
<gene>
    <name evidence="7" type="ORF">PACLA_8A041493</name>
</gene>
<dbReference type="Proteomes" id="UP001152795">
    <property type="component" value="Unassembled WGS sequence"/>
</dbReference>
<evidence type="ECO:0000313" key="7">
    <source>
        <dbReference type="EMBL" id="CAB3990688.1"/>
    </source>
</evidence>
<accession>A0A6S7GFC1</accession>
<reference evidence="7" key="1">
    <citation type="submission" date="2020-04" db="EMBL/GenBank/DDBJ databases">
        <authorList>
            <person name="Alioto T."/>
            <person name="Alioto T."/>
            <person name="Gomez Garrido J."/>
        </authorList>
    </citation>
    <scope>NUCLEOTIDE SEQUENCE</scope>
    <source>
        <strain evidence="7">A484AB</strain>
    </source>
</reference>
<comment type="similarity">
    <text evidence="2">Belongs to the DRAM/TMEM150 family.</text>
</comment>
<proteinExistence type="inferred from homology"/>
<comment type="subcellular location">
    <subcellularLocation>
        <location evidence="1">Endomembrane system</location>
        <topology evidence="1">Multi-pass membrane protein</topology>
    </subcellularLocation>
</comment>